<accession>A0A3B3QPN9</accession>
<dbReference type="OrthoDB" id="5950832at2759"/>
<dbReference type="Ensembl" id="ENSPKIT00000031878.1">
    <property type="protein sequence ID" value="ENSPKIP00000007810.1"/>
    <property type="gene ID" value="ENSPKIG00000023559.1"/>
</dbReference>
<evidence type="ECO:0000256" key="1">
    <source>
        <dbReference type="ARBA" id="ARBA00005431"/>
    </source>
</evidence>
<dbReference type="Ensembl" id="ENSPKIT00000031872.1">
    <property type="protein sequence ID" value="ENSPKIP00000007804.1"/>
    <property type="gene ID" value="ENSPKIG00000023559.1"/>
</dbReference>
<dbReference type="InterPro" id="IPR013783">
    <property type="entry name" value="Ig-like_fold"/>
</dbReference>
<evidence type="ECO:0000313" key="3">
    <source>
        <dbReference type="Ensembl" id="ENSPKIP00000007804.1"/>
    </source>
</evidence>
<dbReference type="InterPro" id="IPR026845">
    <property type="entry name" value="NXPH/NXPE"/>
</dbReference>
<feature type="domain" description="NXPE C-terminal" evidence="2">
    <location>
        <begin position="341"/>
        <end position="560"/>
    </location>
</feature>
<dbReference type="InterPro" id="IPR057106">
    <property type="entry name" value="NXPE4_C"/>
</dbReference>
<comment type="similarity">
    <text evidence="1">Belongs to the NXPE family.</text>
</comment>
<dbReference type="GO" id="GO:0007399">
    <property type="term" value="P:nervous system development"/>
    <property type="evidence" value="ECO:0007669"/>
    <property type="project" value="UniProtKB-ARBA"/>
</dbReference>
<evidence type="ECO:0000313" key="4">
    <source>
        <dbReference type="Proteomes" id="UP000261540"/>
    </source>
</evidence>
<dbReference type="SUPFAM" id="SSF81296">
    <property type="entry name" value="E set domains"/>
    <property type="match status" value="1"/>
</dbReference>
<dbReference type="InterPro" id="IPR014756">
    <property type="entry name" value="Ig_E-set"/>
</dbReference>
<sequence>MFVLFKRSLFFLIPFFIVILYLIRNPASTKWTVPKPMSRHLTPYPVFPHRRCIQLLNTTHSVVHFPTSQPSSTIKHVLNCTEEWDFLLEMLKWPSPTIENPTPTEATDPRKCTFTVLNWKDNYIVGDFVNVSVVARNGRGVPKTYGGDFFQAKLYNTELKASTFGLVVDHDNGTYSVSFALLWPSPAHVSIRLIHSSEAVQVLNRHRERDPDKVFFTGYFEDGDIKENVVCNAMKSPRLVGDGSRCCCEHRDPRSGEVWFCRRPTSLPCSALVYHSMGGYQAQLSTKESKILDRGNTNIVLPGSSSVINVFAQHTDIREHKKCAPSLDTPVPSGFFFKDRWTSLVCHTKMFSSSDVIRCLTGKQIHMMGDSTLRQWFEYLEKAVPTLKPLNLHASGKSGPLMIVDTASGTLITWRAHGLPLRTDKTPMADLHYIANEIDNLAGGEHMVIAFDAWAHFTTYPLAYYVNRLAIIRRSVVSLLQRAPRTLVIIKSANTGYKDIYGSDWLSWQLDCALRAMFQGLAVVLIDTWQMTSCHYSPDNIHPPSIVIENEVNLFLSFICPQ</sequence>
<dbReference type="Pfam" id="PF24536">
    <property type="entry name" value="NXPE4_C"/>
    <property type="match status" value="1"/>
</dbReference>
<dbReference type="PANTHER" id="PTHR16165">
    <property type="entry name" value="NXPE FAMILY MEMBER"/>
    <property type="match status" value="1"/>
</dbReference>
<protein>
    <submittedName>
        <fullName evidence="3">NXPE family member 3-like</fullName>
    </submittedName>
</protein>
<reference evidence="3" key="1">
    <citation type="submission" date="2025-05" db="UniProtKB">
        <authorList>
            <consortium name="Ensembl"/>
        </authorList>
    </citation>
    <scope>IDENTIFICATION</scope>
</reference>
<proteinExistence type="inferred from homology"/>
<organism evidence="3 4">
    <name type="scientific">Paramormyrops kingsleyae</name>
    <dbReference type="NCBI Taxonomy" id="1676925"/>
    <lineage>
        <taxon>Eukaryota</taxon>
        <taxon>Metazoa</taxon>
        <taxon>Chordata</taxon>
        <taxon>Craniata</taxon>
        <taxon>Vertebrata</taxon>
        <taxon>Euteleostomi</taxon>
        <taxon>Actinopterygii</taxon>
        <taxon>Neopterygii</taxon>
        <taxon>Teleostei</taxon>
        <taxon>Osteoglossocephala</taxon>
        <taxon>Osteoglossomorpha</taxon>
        <taxon>Osteoglossiformes</taxon>
        <taxon>Mormyridae</taxon>
        <taxon>Paramormyrops</taxon>
    </lineage>
</organism>
<dbReference type="Pfam" id="PF06312">
    <property type="entry name" value="Neurexophilin"/>
    <property type="match status" value="1"/>
</dbReference>
<keyword evidence="4" id="KW-1185">Reference proteome</keyword>
<dbReference type="Gene3D" id="2.60.40.10">
    <property type="entry name" value="Immunoglobulins"/>
    <property type="match status" value="1"/>
</dbReference>
<dbReference type="PANTHER" id="PTHR16165:SF23">
    <property type="entry name" value="NEUREXOPHILIN AND PC-ESTERASE DOMAIN FAMILY, MEMBER 5"/>
    <property type="match status" value="1"/>
</dbReference>
<dbReference type="AlphaFoldDB" id="A0A3B3QPN9"/>
<dbReference type="GeneTree" id="ENSGT00950000182866"/>
<dbReference type="Proteomes" id="UP000261540">
    <property type="component" value="Unplaced"/>
</dbReference>
<evidence type="ECO:0000259" key="2">
    <source>
        <dbReference type="Pfam" id="PF24536"/>
    </source>
</evidence>
<dbReference type="KEGG" id="pki:111851954"/>
<name>A0A3B3QPN9_9TELE</name>